<sequence length="86" mass="9589">MNTQENACPYYLSASAYQVVASLSLEAGVTQGQALEFIVQDWQNYREVEEEERNANPSPLDVLVGKIDEVDSLVDEVIRKLKVASL</sequence>
<proteinExistence type="predicted"/>
<gene>
    <name evidence="1" type="ORF">I4641_08595</name>
</gene>
<reference evidence="1" key="1">
    <citation type="journal article" date="2021" name="Antonie Van Leeuwenhoek">
        <title>Draft genome and description of Waterburya agarophytonicola gen. nov. sp. nov. (Pleurocapsales, Cyanobacteria): a seaweed symbiont.</title>
        <authorList>
            <person name="Bonthond G."/>
            <person name="Shalygin S."/>
            <person name="Bayer T."/>
            <person name="Weinberger F."/>
        </authorList>
    </citation>
    <scope>NUCLEOTIDE SEQUENCE</scope>
    <source>
        <strain evidence="1">KI4</strain>
    </source>
</reference>
<accession>A0A964BP68</accession>
<evidence type="ECO:0000313" key="1">
    <source>
        <dbReference type="EMBL" id="MCC0177033.1"/>
    </source>
</evidence>
<keyword evidence="2" id="KW-1185">Reference proteome</keyword>
<comment type="caution">
    <text evidence="1">The sequence shown here is derived from an EMBL/GenBank/DDBJ whole genome shotgun (WGS) entry which is preliminary data.</text>
</comment>
<protein>
    <submittedName>
        <fullName evidence="1">Uncharacterized protein</fullName>
    </submittedName>
</protein>
<dbReference type="AlphaFoldDB" id="A0A964BP68"/>
<dbReference type="EMBL" id="JADWDC010000015">
    <property type="protein sequence ID" value="MCC0177033.1"/>
    <property type="molecule type" value="Genomic_DNA"/>
</dbReference>
<organism evidence="1 2">
    <name type="scientific">Waterburya agarophytonicola KI4</name>
    <dbReference type="NCBI Taxonomy" id="2874699"/>
    <lineage>
        <taxon>Bacteria</taxon>
        <taxon>Bacillati</taxon>
        <taxon>Cyanobacteriota</taxon>
        <taxon>Cyanophyceae</taxon>
        <taxon>Pleurocapsales</taxon>
        <taxon>Hyellaceae</taxon>
        <taxon>Waterburya</taxon>
        <taxon>Waterburya agarophytonicola</taxon>
    </lineage>
</organism>
<dbReference type="Proteomes" id="UP000729733">
    <property type="component" value="Unassembled WGS sequence"/>
</dbReference>
<evidence type="ECO:0000313" key="2">
    <source>
        <dbReference type="Proteomes" id="UP000729733"/>
    </source>
</evidence>
<name>A0A964BP68_9CYAN</name>
<dbReference type="RefSeq" id="WP_229640071.1">
    <property type="nucleotide sequence ID" value="NZ_JADWDC010000015.1"/>
</dbReference>